<comment type="caution">
    <text evidence="1">The sequence shown here is derived from an EMBL/GenBank/DDBJ whole genome shotgun (WGS) entry which is preliminary data.</text>
</comment>
<feature type="non-terminal residue" evidence="1">
    <location>
        <position position="1"/>
    </location>
</feature>
<dbReference type="EMBL" id="RWGY01000002">
    <property type="protein sequence ID" value="TVU50318.1"/>
    <property type="molecule type" value="Genomic_DNA"/>
</dbReference>
<sequence>MVIPAINGCGAMSYYSGAAVRANHPVITSRMKSTLSSGSSTKEDISLSATMAAWEAEWKAEEKARDIRWKARYSASIDELEAAHASIAAEYAAFQRYISIVMFLSGLNGDCRACSIAAGSRARFVRIKW</sequence>
<organism evidence="1 2">
    <name type="scientific">Eragrostis curvula</name>
    <name type="common">weeping love grass</name>
    <dbReference type="NCBI Taxonomy" id="38414"/>
    <lineage>
        <taxon>Eukaryota</taxon>
        <taxon>Viridiplantae</taxon>
        <taxon>Streptophyta</taxon>
        <taxon>Embryophyta</taxon>
        <taxon>Tracheophyta</taxon>
        <taxon>Spermatophyta</taxon>
        <taxon>Magnoliopsida</taxon>
        <taxon>Liliopsida</taxon>
        <taxon>Poales</taxon>
        <taxon>Poaceae</taxon>
        <taxon>PACMAD clade</taxon>
        <taxon>Chloridoideae</taxon>
        <taxon>Eragrostideae</taxon>
        <taxon>Eragrostidinae</taxon>
        <taxon>Eragrostis</taxon>
    </lineage>
</organism>
<evidence type="ECO:0000313" key="1">
    <source>
        <dbReference type="EMBL" id="TVU50318.1"/>
    </source>
</evidence>
<gene>
    <name evidence="1" type="ORF">EJB05_01685</name>
</gene>
<dbReference type="Proteomes" id="UP000324897">
    <property type="component" value="Chromosome 6"/>
</dbReference>
<dbReference type="AlphaFoldDB" id="A0A5J9WQA2"/>
<name>A0A5J9WQA2_9POAL</name>
<proteinExistence type="predicted"/>
<reference evidence="1 2" key="1">
    <citation type="journal article" date="2019" name="Sci. Rep.">
        <title>A high-quality genome of Eragrostis curvula grass provides insights into Poaceae evolution and supports new strategies to enhance forage quality.</title>
        <authorList>
            <person name="Carballo J."/>
            <person name="Santos B.A.C.M."/>
            <person name="Zappacosta D."/>
            <person name="Garbus I."/>
            <person name="Selva J.P."/>
            <person name="Gallo C.A."/>
            <person name="Diaz A."/>
            <person name="Albertini E."/>
            <person name="Caccamo M."/>
            <person name="Echenique V."/>
        </authorList>
    </citation>
    <scope>NUCLEOTIDE SEQUENCE [LARGE SCALE GENOMIC DNA]</scope>
    <source>
        <strain evidence="2">cv. Victoria</strain>
        <tissue evidence="1">Leaf</tissue>
    </source>
</reference>
<dbReference type="Gramene" id="TVU50318">
    <property type="protein sequence ID" value="TVU50318"/>
    <property type="gene ID" value="EJB05_01685"/>
</dbReference>
<evidence type="ECO:0000313" key="2">
    <source>
        <dbReference type="Proteomes" id="UP000324897"/>
    </source>
</evidence>
<keyword evidence="2" id="KW-1185">Reference proteome</keyword>
<protein>
    <submittedName>
        <fullName evidence="1">Uncharacterized protein</fullName>
    </submittedName>
</protein>
<accession>A0A5J9WQA2</accession>